<comment type="caution">
    <text evidence="2">The sequence shown here is derived from an EMBL/GenBank/DDBJ whole genome shotgun (WGS) entry which is preliminary data.</text>
</comment>
<evidence type="ECO:0000313" key="2">
    <source>
        <dbReference type="EMBL" id="MDX2908992.1"/>
    </source>
</evidence>
<keyword evidence="1" id="KW-1133">Transmembrane helix</keyword>
<gene>
    <name evidence="2" type="ORF">PV517_09810</name>
</gene>
<reference evidence="2 3" key="1">
    <citation type="journal article" date="2023" name="Microb. Genom.">
        <title>Mesoterricola silvestris gen. nov., sp. nov., Mesoterricola sediminis sp. nov., Geothrix oryzae sp. nov., Geothrix edaphica sp. nov., Geothrix rubra sp. nov., and Geothrix limicola sp. nov., six novel members of Acidobacteriota isolated from soils.</title>
        <authorList>
            <person name="Weisberg A.J."/>
            <person name="Pearce E."/>
            <person name="Kramer C.G."/>
            <person name="Chang J.H."/>
            <person name="Clarke C.R."/>
        </authorList>
    </citation>
    <scope>NUCLEOTIDE SEQUENCE [LARGE SCALE GENOMIC DNA]</scope>
    <source>
        <strain evidence="2 3">NRRL_B-2795</strain>
    </source>
</reference>
<organism evidence="2 3">
    <name type="scientific">Streptomyces griseiscabiei</name>
    <dbReference type="NCBI Taxonomy" id="2993540"/>
    <lineage>
        <taxon>Bacteria</taxon>
        <taxon>Bacillati</taxon>
        <taxon>Actinomycetota</taxon>
        <taxon>Actinomycetes</taxon>
        <taxon>Kitasatosporales</taxon>
        <taxon>Streptomycetaceae</taxon>
        <taxon>Streptomyces</taxon>
    </lineage>
</organism>
<keyword evidence="1" id="KW-0812">Transmembrane</keyword>
<protein>
    <recommendedName>
        <fullName evidence="4">Integral membrane protein</fullName>
    </recommendedName>
</protein>
<sequence>MRIGASLLTLSLLPLLACIWVFAVWLPGDMDRYVEYGRAEPCAGGAPAAEWEDCLRTATFTVDSTKNTRSRSGGYRATLSGAPHWNGVVEFGGPDPLLERLRPGDRVTGTVWRGDVMALGRGDVRQGTSEEPRDEYQMTAAIGTFAGLLAALGCWLGGMRLTGPRGHEHRTWARYGRPLFFTLLTVCCGVGLPFVWLGLPWWLVPTVVVPVMVYTAWQLHRYRRSQAARQPVPVAVAVPVVE</sequence>
<keyword evidence="3" id="KW-1185">Reference proteome</keyword>
<evidence type="ECO:0008006" key="4">
    <source>
        <dbReference type="Google" id="ProtNLM"/>
    </source>
</evidence>
<feature type="transmembrane region" description="Helical" evidence="1">
    <location>
        <begin position="179"/>
        <end position="196"/>
    </location>
</feature>
<dbReference type="Proteomes" id="UP001271723">
    <property type="component" value="Unassembled WGS sequence"/>
</dbReference>
<evidence type="ECO:0000256" key="1">
    <source>
        <dbReference type="SAM" id="Phobius"/>
    </source>
</evidence>
<feature type="transmembrane region" description="Helical" evidence="1">
    <location>
        <begin position="138"/>
        <end position="158"/>
    </location>
</feature>
<evidence type="ECO:0000313" key="3">
    <source>
        <dbReference type="Proteomes" id="UP001271723"/>
    </source>
</evidence>
<dbReference type="RefSeq" id="WP_256965809.1">
    <property type="nucleotide sequence ID" value="NZ_JAGJBZ010000001.1"/>
</dbReference>
<feature type="transmembrane region" description="Helical" evidence="1">
    <location>
        <begin position="202"/>
        <end position="219"/>
    </location>
</feature>
<accession>A0ABU4KZV1</accession>
<keyword evidence="1" id="KW-0472">Membrane</keyword>
<dbReference type="EMBL" id="JARAVY010000003">
    <property type="protein sequence ID" value="MDX2908992.1"/>
    <property type="molecule type" value="Genomic_DNA"/>
</dbReference>
<name>A0ABU4KZV1_9ACTN</name>
<proteinExistence type="predicted"/>